<organism evidence="2 3">
    <name type="scientific">Gossypium klotzschianum</name>
    <dbReference type="NCBI Taxonomy" id="34286"/>
    <lineage>
        <taxon>Eukaryota</taxon>
        <taxon>Viridiplantae</taxon>
        <taxon>Streptophyta</taxon>
        <taxon>Embryophyta</taxon>
        <taxon>Tracheophyta</taxon>
        <taxon>Spermatophyta</taxon>
        <taxon>Magnoliopsida</taxon>
        <taxon>eudicotyledons</taxon>
        <taxon>Gunneridae</taxon>
        <taxon>Pentapetalae</taxon>
        <taxon>rosids</taxon>
        <taxon>malvids</taxon>
        <taxon>Malvales</taxon>
        <taxon>Malvaceae</taxon>
        <taxon>Malvoideae</taxon>
        <taxon>Gossypium</taxon>
    </lineage>
</organism>
<dbReference type="AlphaFoldDB" id="A0A7J8V719"/>
<accession>A0A7J8V719</accession>
<dbReference type="EMBL" id="JABFAB010000009">
    <property type="protein sequence ID" value="MBA0658586.1"/>
    <property type="molecule type" value="Genomic_DNA"/>
</dbReference>
<proteinExistence type="predicted"/>
<reference evidence="2 3" key="1">
    <citation type="journal article" date="2019" name="Genome Biol. Evol.">
        <title>Insights into the evolution of the New World diploid cottons (Gossypium, subgenus Houzingenia) based on genome sequencing.</title>
        <authorList>
            <person name="Grover C.E."/>
            <person name="Arick M.A. 2nd"/>
            <person name="Thrash A."/>
            <person name="Conover J.L."/>
            <person name="Sanders W.S."/>
            <person name="Peterson D.G."/>
            <person name="Frelichowski J.E."/>
            <person name="Scheffler J.A."/>
            <person name="Scheffler B.E."/>
            <person name="Wendel J.F."/>
        </authorList>
    </citation>
    <scope>NUCLEOTIDE SEQUENCE [LARGE SCALE GENOMIC DNA]</scope>
    <source>
        <strain evidence="2">57</strain>
        <tissue evidence="2">Leaf</tissue>
    </source>
</reference>
<comment type="caution">
    <text evidence="2">The sequence shown here is derived from an EMBL/GenBank/DDBJ whole genome shotgun (WGS) entry which is preliminary data.</text>
</comment>
<evidence type="ECO:0000313" key="2">
    <source>
        <dbReference type="EMBL" id="MBA0658586.1"/>
    </source>
</evidence>
<name>A0A7J8V719_9ROSI</name>
<keyword evidence="3" id="KW-1185">Reference proteome</keyword>
<evidence type="ECO:0000256" key="1">
    <source>
        <dbReference type="SAM" id="MobiDB-lite"/>
    </source>
</evidence>
<sequence>MAERSGKSLGLVVLNDMKLEHTRLDMLSFKNPPTVQCKQEQMSKKSMEDDSRGDLLPTQLGEPLP</sequence>
<feature type="compositionally biased region" description="Polar residues" evidence="1">
    <location>
        <begin position="31"/>
        <end position="40"/>
    </location>
</feature>
<gene>
    <name evidence="2" type="ORF">Goklo_010782</name>
</gene>
<feature type="region of interest" description="Disordered" evidence="1">
    <location>
        <begin position="30"/>
        <end position="65"/>
    </location>
</feature>
<evidence type="ECO:0000313" key="3">
    <source>
        <dbReference type="Proteomes" id="UP000593573"/>
    </source>
</evidence>
<dbReference type="Proteomes" id="UP000593573">
    <property type="component" value="Unassembled WGS sequence"/>
</dbReference>
<protein>
    <submittedName>
        <fullName evidence="2">Uncharacterized protein</fullName>
    </submittedName>
</protein>
<feature type="compositionally biased region" description="Basic and acidic residues" evidence="1">
    <location>
        <begin position="41"/>
        <end position="53"/>
    </location>
</feature>
<feature type="non-terminal residue" evidence="2">
    <location>
        <position position="1"/>
    </location>
</feature>